<evidence type="ECO:0000256" key="7">
    <source>
        <dbReference type="SAM" id="Phobius"/>
    </source>
</evidence>
<organism evidence="9 10">
    <name type="scientific">Chlorella ohadii</name>
    <dbReference type="NCBI Taxonomy" id="2649997"/>
    <lineage>
        <taxon>Eukaryota</taxon>
        <taxon>Viridiplantae</taxon>
        <taxon>Chlorophyta</taxon>
        <taxon>core chlorophytes</taxon>
        <taxon>Trebouxiophyceae</taxon>
        <taxon>Chlorellales</taxon>
        <taxon>Chlorellaceae</taxon>
        <taxon>Chlorella clade</taxon>
        <taxon>Chlorella</taxon>
    </lineage>
</organism>
<evidence type="ECO:0000256" key="2">
    <source>
        <dbReference type="ARBA" id="ARBA00007475"/>
    </source>
</evidence>
<dbReference type="GO" id="GO:0005789">
    <property type="term" value="C:endoplasmic reticulum membrane"/>
    <property type="evidence" value="ECO:0007669"/>
    <property type="project" value="UniProtKB-SubCell"/>
</dbReference>
<keyword evidence="4" id="KW-0256">Endoplasmic reticulum</keyword>
<feature type="transmembrane region" description="Helical" evidence="7">
    <location>
        <begin position="64"/>
        <end position="87"/>
    </location>
</feature>
<keyword evidence="5 7" id="KW-1133">Transmembrane helix</keyword>
<evidence type="ECO:0000256" key="6">
    <source>
        <dbReference type="ARBA" id="ARBA00023136"/>
    </source>
</evidence>
<proteinExistence type="inferred from homology"/>
<keyword evidence="3 7" id="KW-0812">Transmembrane</keyword>
<dbReference type="PANTHER" id="PTHR36774:SF1">
    <property type="entry name" value="INSULIN-INDUCED PROTEIN"/>
    <property type="match status" value="1"/>
</dbReference>
<dbReference type="InterPro" id="IPR025929">
    <property type="entry name" value="INSIG_fam"/>
</dbReference>
<gene>
    <name evidence="9" type="ORF">COHA_005973</name>
</gene>
<dbReference type="AlphaFoldDB" id="A0AAD5DLU8"/>
<feature type="transmembrane region" description="Helical" evidence="7">
    <location>
        <begin position="125"/>
        <end position="147"/>
    </location>
</feature>
<evidence type="ECO:0000256" key="3">
    <source>
        <dbReference type="ARBA" id="ARBA00022692"/>
    </source>
</evidence>
<keyword evidence="10" id="KW-1185">Reference proteome</keyword>
<comment type="subcellular location">
    <subcellularLocation>
        <location evidence="1">Endoplasmic reticulum membrane</location>
        <topology evidence="1">Multi-pass membrane protein</topology>
    </subcellularLocation>
</comment>
<accession>A0AAD5DLU8</accession>
<evidence type="ECO:0000256" key="4">
    <source>
        <dbReference type="ARBA" id="ARBA00022824"/>
    </source>
</evidence>
<reference evidence="9" key="1">
    <citation type="submission" date="2020-11" db="EMBL/GenBank/DDBJ databases">
        <title>Chlorella ohadii genome sequencing and assembly.</title>
        <authorList>
            <person name="Murik O."/>
            <person name="Treves H."/>
            <person name="Kedem I."/>
            <person name="Shotland Y."/>
            <person name="Kaplan A."/>
        </authorList>
    </citation>
    <scope>NUCLEOTIDE SEQUENCE</scope>
    <source>
        <strain evidence="9">1</strain>
    </source>
</reference>
<keyword evidence="6 7" id="KW-0472">Membrane</keyword>
<dbReference type="Proteomes" id="UP001205105">
    <property type="component" value="Unassembled WGS sequence"/>
</dbReference>
<keyword evidence="8" id="KW-0732">Signal</keyword>
<protein>
    <submittedName>
        <fullName evidence="9">Uncharacterized protein</fullName>
    </submittedName>
</protein>
<sequence>MFALAGIIIGLGTPLLDAWQAEQGGDAPRGGTNPSWPFVLTAIALFVLQYAASGALEQPLLDVTLLGGLPALDCLLAATAIALWAAFDGTRQGLFMACLTAVCGPAVEITLINVFHLYTYTHPQWLGVPLWIPWVYFAGSLAVGNLARRVSSTLQSRRR</sequence>
<dbReference type="Pfam" id="PF07281">
    <property type="entry name" value="INSIG"/>
    <property type="match status" value="1"/>
</dbReference>
<evidence type="ECO:0000313" key="10">
    <source>
        <dbReference type="Proteomes" id="UP001205105"/>
    </source>
</evidence>
<name>A0AAD5DLU8_9CHLO</name>
<feature type="transmembrane region" description="Helical" evidence="7">
    <location>
        <begin position="34"/>
        <end position="52"/>
    </location>
</feature>
<evidence type="ECO:0000256" key="5">
    <source>
        <dbReference type="ARBA" id="ARBA00022989"/>
    </source>
</evidence>
<evidence type="ECO:0000256" key="8">
    <source>
        <dbReference type="SAM" id="SignalP"/>
    </source>
</evidence>
<comment type="caution">
    <text evidence="9">The sequence shown here is derived from an EMBL/GenBank/DDBJ whole genome shotgun (WGS) entry which is preliminary data.</text>
</comment>
<dbReference type="EMBL" id="JADXDR010000083">
    <property type="protein sequence ID" value="KAI7840190.1"/>
    <property type="molecule type" value="Genomic_DNA"/>
</dbReference>
<evidence type="ECO:0000256" key="1">
    <source>
        <dbReference type="ARBA" id="ARBA00004477"/>
    </source>
</evidence>
<comment type="similarity">
    <text evidence="2">Belongs to the INSIG family.</text>
</comment>
<feature type="signal peptide" evidence="8">
    <location>
        <begin position="1"/>
        <end position="18"/>
    </location>
</feature>
<evidence type="ECO:0000313" key="9">
    <source>
        <dbReference type="EMBL" id="KAI7840190.1"/>
    </source>
</evidence>
<feature type="transmembrane region" description="Helical" evidence="7">
    <location>
        <begin position="93"/>
        <end position="118"/>
    </location>
</feature>
<dbReference type="PANTHER" id="PTHR36774">
    <property type="entry name" value="INSULIN-INDUCED PROTEIN"/>
    <property type="match status" value="1"/>
</dbReference>
<feature type="chain" id="PRO_5041901017" evidence="8">
    <location>
        <begin position="19"/>
        <end position="159"/>
    </location>
</feature>